<dbReference type="Gene3D" id="3.30.190.10">
    <property type="entry name" value="Ribulose bisphosphate carboxylase, small subunit"/>
    <property type="match status" value="1"/>
</dbReference>
<gene>
    <name evidence="4" type="primary">cbbS</name>
    <name evidence="7" type="ORF">SAMN05444581_11758</name>
</gene>
<evidence type="ECO:0000259" key="6">
    <source>
        <dbReference type="SMART" id="SM00961"/>
    </source>
</evidence>
<dbReference type="InterPro" id="IPR024681">
    <property type="entry name" value="RuBisCO_ssu"/>
</dbReference>
<accession>A0A1I4BZH6</accession>
<dbReference type="AlphaFoldDB" id="A0A1I4BZH6"/>
<dbReference type="RefSeq" id="WP_091685499.1">
    <property type="nucleotide sequence ID" value="NZ_FOSN01000017.1"/>
</dbReference>
<dbReference type="HAMAP" id="MF_00859">
    <property type="entry name" value="RuBisCO_S_bact"/>
    <property type="match status" value="1"/>
</dbReference>
<dbReference type="Pfam" id="PF00101">
    <property type="entry name" value="RuBisCO_small"/>
    <property type="match status" value="1"/>
</dbReference>
<evidence type="ECO:0000256" key="4">
    <source>
        <dbReference type="HAMAP-Rule" id="MF_00859"/>
    </source>
</evidence>
<dbReference type="CDD" id="cd03527">
    <property type="entry name" value="RuBisCO_small"/>
    <property type="match status" value="1"/>
</dbReference>
<evidence type="ECO:0000313" key="7">
    <source>
        <dbReference type="EMBL" id="SFK74198.1"/>
    </source>
</evidence>
<dbReference type="SUPFAM" id="SSF55239">
    <property type="entry name" value="RuBisCO, small subunit"/>
    <property type="match status" value="1"/>
</dbReference>
<evidence type="ECO:0000256" key="2">
    <source>
        <dbReference type="ARBA" id="ARBA00023300"/>
    </source>
</evidence>
<dbReference type="Proteomes" id="UP000198755">
    <property type="component" value="Unassembled WGS sequence"/>
</dbReference>
<keyword evidence="8" id="KW-1185">Reference proteome</keyword>
<dbReference type="InterPro" id="IPR036385">
    <property type="entry name" value="RuBisCO_ssu_sf"/>
</dbReference>
<dbReference type="STRING" id="1612308.SAMN05444581_11758"/>
<reference evidence="7 8" key="1">
    <citation type="submission" date="2016-10" db="EMBL/GenBank/DDBJ databases">
        <authorList>
            <person name="de Groot N.N."/>
        </authorList>
    </citation>
    <scope>NUCLEOTIDE SEQUENCE [LARGE SCALE GENOMIC DNA]</scope>
    <source>
        <strain evidence="7 8">NE2</strain>
    </source>
</reference>
<feature type="domain" description="Ribulose bisphosphate carboxylase small subunit" evidence="6">
    <location>
        <begin position="4"/>
        <end position="104"/>
    </location>
</feature>
<dbReference type="PANTHER" id="PTHR31262">
    <property type="entry name" value="RIBULOSE BISPHOSPHATE CARBOXYLASE SMALL CHAIN 1, CHLOROPLASTIC"/>
    <property type="match status" value="1"/>
</dbReference>
<dbReference type="GO" id="GO:0019253">
    <property type="term" value="P:reductive pentose-phosphate cycle"/>
    <property type="evidence" value="ECO:0007669"/>
    <property type="project" value="UniProtKB-UniRule"/>
</dbReference>
<sequence>MRITQGCFSFLPDLTDAQIRAQVQYCLDKGWAVSLEYTDDPHPRNTFWEMWGPPMFDVADAAGVMLELNACRKAHADRCYIKVSGFDSSHGWESVRISFIVNRPGEEPGFRLQRQEGPGRSLRYTTQSYAVDRPSGERY</sequence>
<dbReference type="EMBL" id="FOSN01000017">
    <property type="protein sequence ID" value="SFK74198.1"/>
    <property type="molecule type" value="Genomic_DNA"/>
</dbReference>
<dbReference type="OrthoDB" id="9788955at2"/>
<proteinExistence type="inferred from homology"/>
<dbReference type="InterPro" id="IPR000894">
    <property type="entry name" value="RuBisCO_ssu_dom"/>
</dbReference>
<organism evidence="7 8">
    <name type="scientific">Methylocapsa palsarum</name>
    <dbReference type="NCBI Taxonomy" id="1612308"/>
    <lineage>
        <taxon>Bacteria</taxon>
        <taxon>Pseudomonadati</taxon>
        <taxon>Pseudomonadota</taxon>
        <taxon>Alphaproteobacteria</taxon>
        <taxon>Hyphomicrobiales</taxon>
        <taxon>Beijerinckiaceae</taxon>
        <taxon>Methylocapsa</taxon>
    </lineage>
</organism>
<evidence type="ECO:0000256" key="3">
    <source>
        <dbReference type="ARBA" id="ARBA00038826"/>
    </source>
</evidence>
<dbReference type="GO" id="GO:0016984">
    <property type="term" value="F:ribulose-bisphosphate carboxylase activity"/>
    <property type="evidence" value="ECO:0007669"/>
    <property type="project" value="UniProtKB-UniRule"/>
</dbReference>
<dbReference type="PANTHER" id="PTHR31262:SF23">
    <property type="entry name" value="RIBULOSE BISPHOSPHATE CARBOXYLASE SMALL SUBUNIT"/>
    <property type="match status" value="1"/>
</dbReference>
<dbReference type="SMART" id="SM00961">
    <property type="entry name" value="RuBisCO_small"/>
    <property type="match status" value="1"/>
</dbReference>
<keyword evidence="1 4" id="KW-0113">Calvin cycle</keyword>
<evidence type="ECO:0000256" key="1">
    <source>
        <dbReference type="ARBA" id="ARBA00022567"/>
    </source>
</evidence>
<comment type="miscellaneous">
    <text evidence="4">The basic functional RuBisCO is composed of a large chain homodimer in a 'head-to-tail' conformation. In form I RuBisCO this homodimer is arranged in a barrel-like tetramer with the small subunits forming a tetrameric 'cap' on each end of the 'barrel'.</text>
</comment>
<feature type="region of interest" description="Disordered" evidence="5">
    <location>
        <begin position="108"/>
        <end position="139"/>
    </location>
</feature>
<protein>
    <recommendedName>
        <fullName evidence="4">Ribulose bisphosphate carboxylase small subunit</fullName>
        <shortName evidence="4">RuBisCO small subunit</shortName>
    </recommendedName>
</protein>
<comment type="function">
    <text evidence="4">RuBisCO catalyzes two reactions: the carboxylation of D-ribulose 1,5-bisphosphate, the primary event in carbon dioxide fixation, as well as the oxidative fragmentation of the pentose substrate. Both reactions occur simultaneously and in competition at the same active site. Although the small subunit is not catalytic it is essential for maximal activity.</text>
</comment>
<keyword evidence="2 4" id="KW-0120">Carbon dioxide fixation</keyword>
<evidence type="ECO:0000256" key="5">
    <source>
        <dbReference type="SAM" id="MobiDB-lite"/>
    </source>
</evidence>
<comment type="subunit">
    <text evidence="3 4">Heterohexadecamer of 8 large and 8 small subunits.</text>
</comment>
<comment type="similarity">
    <text evidence="4">Belongs to the RuBisCO small chain family.</text>
</comment>
<evidence type="ECO:0000313" key="8">
    <source>
        <dbReference type="Proteomes" id="UP000198755"/>
    </source>
</evidence>
<name>A0A1I4BZH6_9HYPH</name>